<dbReference type="SUPFAM" id="SSF53955">
    <property type="entry name" value="Lysozyme-like"/>
    <property type="match status" value="1"/>
</dbReference>
<dbReference type="EMBL" id="CP002198">
    <property type="protein sequence ID" value="ADN12698.1"/>
    <property type="molecule type" value="Genomic_DNA"/>
</dbReference>
<dbReference type="HOGENOM" id="CLU_751682_0_0_3"/>
<evidence type="ECO:0000259" key="1">
    <source>
        <dbReference type="Pfam" id="PF01464"/>
    </source>
</evidence>
<feature type="domain" description="Peptidase C39-like" evidence="2">
    <location>
        <begin position="41"/>
        <end position="160"/>
    </location>
</feature>
<dbReference type="Gene3D" id="1.10.530.10">
    <property type="match status" value="1"/>
</dbReference>
<organism evidence="3 4">
    <name type="scientific">Gloeothece verrucosa (strain PCC 7822)</name>
    <name type="common">Cyanothece sp. (strain PCC 7822)</name>
    <dbReference type="NCBI Taxonomy" id="497965"/>
    <lineage>
        <taxon>Bacteria</taxon>
        <taxon>Bacillati</taxon>
        <taxon>Cyanobacteriota</taxon>
        <taxon>Cyanophyceae</taxon>
        <taxon>Oscillatoriophycideae</taxon>
        <taxon>Chroococcales</taxon>
        <taxon>Aphanothecaceae</taxon>
        <taxon>Gloeothece</taxon>
        <taxon>Gloeothece verrucosa</taxon>
    </lineage>
</organism>
<dbReference type="InterPro" id="IPR039564">
    <property type="entry name" value="Peptidase_C39-like"/>
</dbReference>
<dbReference type="eggNOG" id="COG0741">
    <property type="taxonomic scope" value="Bacteria"/>
</dbReference>
<reference evidence="4" key="1">
    <citation type="journal article" date="2011" name="MBio">
        <title>Novel metabolic attributes of the genus Cyanothece, comprising a group of unicellular nitrogen-fixing Cyanobacteria.</title>
        <authorList>
            <person name="Bandyopadhyay A."/>
            <person name="Elvitigala T."/>
            <person name="Welsh E."/>
            <person name="Stockel J."/>
            <person name="Liberton M."/>
            <person name="Min H."/>
            <person name="Sherman L.A."/>
            <person name="Pakrasi H.B."/>
        </authorList>
    </citation>
    <scope>NUCLEOTIDE SEQUENCE [LARGE SCALE GENOMIC DNA]</scope>
    <source>
        <strain evidence="4">PCC 7822</strain>
    </source>
</reference>
<dbReference type="Pfam" id="PF01464">
    <property type="entry name" value="SLT"/>
    <property type="match status" value="1"/>
</dbReference>
<evidence type="ECO:0000313" key="3">
    <source>
        <dbReference type="EMBL" id="ADN12698.1"/>
    </source>
</evidence>
<proteinExistence type="predicted"/>
<evidence type="ECO:0008006" key="5">
    <source>
        <dbReference type="Google" id="ProtNLM"/>
    </source>
</evidence>
<name>E0UAF7_GLOV7</name>
<dbReference type="AlphaFoldDB" id="E0UAF7"/>
<feature type="domain" description="Transglycosylase SLT" evidence="1">
    <location>
        <begin position="228"/>
        <end position="281"/>
    </location>
</feature>
<evidence type="ECO:0000259" key="2">
    <source>
        <dbReference type="Pfam" id="PF13529"/>
    </source>
</evidence>
<dbReference type="Pfam" id="PF13529">
    <property type="entry name" value="Peptidase_C39_2"/>
    <property type="match status" value="1"/>
</dbReference>
<dbReference type="Proteomes" id="UP000008206">
    <property type="component" value="Chromosome"/>
</dbReference>
<dbReference type="InterPro" id="IPR023346">
    <property type="entry name" value="Lysozyme-like_dom_sf"/>
</dbReference>
<dbReference type="InterPro" id="IPR008258">
    <property type="entry name" value="Transglycosylase_SLT_dom_1"/>
</dbReference>
<keyword evidence="4" id="KW-1185">Reference proteome</keyword>
<dbReference type="KEGG" id="cyj:Cyan7822_0662"/>
<dbReference type="STRING" id="497965.Cyan7822_0662"/>
<gene>
    <name evidence="3" type="ordered locus">Cyan7822_0662</name>
</gene>
<protein>
    <recommendedName>
        <fullName evidence="5">Peptidase C39-like domain-containing protein</fullName>
    </recommendedName>
</protein>
<dbReference type="RefSeq" id="WP_013320808.1">
    <property type="nucleotide sequence ID" value="NC_014501.1"/>
</dbReference>
<evidence type="ECO:0000313" key="4">
    <source>
        <dbReference type="Proteomes" id="UP000008206"/>
    </source>
</evidence>
<dbReference type="Gene3D" id="3.90.70.10">
    <property type="entry name" value="Cysteine proteinases"/>
    <property type="match status" value="1"/>
</dbReference>
<sequence>MLALLMVASIEGTIRFSQVSRHQECPLPLKKSVPNSPPTSQNFPYFYQLNNKYDPYGSCLLTSTAMVLGCLGKTVSPDSLYLEFQKRNLDRFLHSDIQYLLNEYEIDDNWSTNHQWSRVISHLKAGYPAIFSGPVSFTSRGHVIVLLGVEDDNFSCHDPYGKFDGTKYLNKPEAGKFVHYSRELIFAQSAGGSATTWAHLCQPHQPLKRVIGDENCSQQFKNKVRLVAKKINCDPSDLMAVISWESDGTFSPSKQNYAGSGATGLIQFMPHTALALGTTTQVLAQMTALDQLDYVEEYFNMIDPAKLKKSLADLYMAVLYPKAIGKSLNYGLFTTPGIAYQQNSGLDINRDGTISVSEAVAKIQARFI</sequence>
<accession>E0UAF7</accession>